<sequence length="121" mass="12481">MATNDDIVWPLIGNNDLVVASLAPENDDDAHEDAAALFGIDVGSGSAPIDLDGGGGEGATATGTPIYSNGSTPSVATTSSGVGKHKSAVWADFDEIFEIVNGIGETETYEEYIVRAHNLDQ</sequence>
<organism evidence="2">
    <name type="scientific">Saccharum officinarum</name>
    <name type="common">Sugarcane</name>
    <dbReference type="NCBI Taxonomy" id="4547"/>
    <lineage>
        <taxon>Eukaryota</taxon>
        <taxon>Viridiplantae</taxon>
        <taxon>Streptophyta</taxon>
        <taxon>Embryophyta</taxon>
        <taxon>Tracheophyta</taxon>
        <taxon>Spermatophyta</taxon>
        <taxon>Magnoliopsida</taxon>
        <taxon>Liliopsida</taxon>
        <taxon>Poales</taxon>
        <taxon>Poaceae</taxon>
        <taxon>PACMAD clade</taxon>
        <taxon>Panicoideae</taxon>
        <taxon>Andropogonodae</taxon>
        <taxon>Andropogoneae</taxon>
        <taxon>Saccharinae</taxon>
        <taxon>Saccharum</taxon>
        <taxon>Saccharum officinarum species complex</taxon>
    </lineage>
</organism>
<evidence type="ECO:0000256" key="1">
    <source>
        <dbReference type="SAM" id="MobiDB-lite"/>
    </source>
</evidence>
<accession>A0A678TQB7</accession>
<gene>
    <name evidence="2" type="ORF">SO62J10_000004</name>
</gene>
<dbReference type="AlphaFoldDB" id="A0A678TQB7"/>
<protein>
    <submittedName>
        <fullName evidence="2">Putative transposase</fullName>
    </submittedName>
</protein>
<evidence type="ECO:0000313" key="2">
    <source>
        <dbReference type="EMBL" id="AWA44676.1"/>
    </source>
</evidence>
<dbReference type="EMBL" id="MH182504">
    <property type="protein sequence ID" value="AWA44676.1"/>
    <property type="molecule type" value="Genomic_DNA"/>
</dbReference>
<proteinExistence type="predicted"/>
<reference evidence="2" key="1">
    <citation type="submission" date="2018-04" db="EMBL/GenBank/DDBJ databases">
        <title>Comparative Analysis of Homologous Sequences of Saccharum officinarum and Saccharum spontaneum Reveals Independent Polyploidization Events.</title>
        <authorList>
            <person name="Sharma A."/>
            <person name="Song J."/>
            <person name="Lin Q."/>
            <person name="Singh R."/>
            <person name="Ramos N."/>
            <person name="Wang K."/>
            <person name="Zhang J."/>
            <person name="Ming R."/>
            <person name="Yu Q."/>
        </authorList>
    </citation>
    <scope>NUCLEOTIDE SEQUENCE</scope>
</reference>
<feature type="region of interest" description="Disordered" evidence="1">
    <location>
        <begin position="49"/>
        <end position="81"/>
    </location>
</feature>
<name>A0A678TQB7_SACOF</name>
<feature type="compositionally biased region" description="Polar residues" evidence="1">
    <location>
        <begin position="65"/>
        <end position="81"/>
    </location>
</feature>